<feature type="domain" description="K Homology" evidence="2">
    <location>
        <begin position="698"/>
        <end position="769"/>
    </location>
</feature>
<dbReference type="GO" id="GO:0003723">
    <property type="term" value="F:RNA binding"/>
    <property type="evidence" value="ECO:0007669"/>
    <property type="project" value="UniProtKB-UniRule"/>
</dbReference>
<evidence type="ECO:0000259" key="2">
    <source>
        <dbReference type="SMART" id="SM00322"/>
    </source>
</evidence>
<dbReference type="GO" id="GO:0000938">
    <property type="term" value="C:GARP complex"/>
    <property type="evidence" value="ECO:0007669"/>
    <property type="project" value="InterPro"/>
</dbReference>
<dbReference type="OrthoDB" id="5838967at2759"/>
<keyword evidence="4" id="KW-1185">Reference proteome</keyword>
<dbReference type="Gene3D" id="3.30.1370.10">
    <property type="entry name" value="K Homology domain, type 1"/>
    <property type="match status" value="1"/>
</dbReference>
<dbReference type="Gene3D" id="1.10.357.110">
    <property type="entry name" value="Vacuolar protein sorting-associated protein 53, C-terminus"/>
    <property type="match status" value="1"/>
</dbReference>
<dbReference type="PANTHER" id="PTHR12820">
    <property type="entry name" value="VACUOLAR SORTING PROTEIN 53"/>
    <property type="match status" value="1"/>
</dbReference>
<keyword evidence="1" id="KW-0694">RNA-binding</keyword>
<dbReference type="AlphaFoldDB" id="A0A182E9K4"/>
<name>A0A182E9K4_ONCOC</name>
<dbReference type="InterPro" id="IPR039766">
    <property type="entry name" value="Vps53"/>
</dbReference>
<evidence type="ECO:0000313" key="4">
    <source>
        <dbReference type="Proteomes" id="UP000271087"/>
    </source>
</evidence>
<dbReference type="STRING" id="42157.A0A182E9K4"/>
<dbReference type="Pfam" id="PF00013">
    <property type="entry name" value="KH_1"/>
    <property type="match status" value="1"/>
</dbReference>
<gene>
    <name evidence="3" type="ORF">NOO_LOCUS4715</name>
</gene>
<reference evidence="3 4" key="2">
    <citation type="submission" date="2018-08" db="EMBL/GenBank/DDBJ databases">
        <authorList>
            <person name="Laetsch R D."/>
            <person name="Stevens L."/>
            <person name="Kumar S."/>
            <person name="Blaxter L. M."/>
        </authorList>
    </citation>
    <scope>NUCLEOTIDE SEQUENCE [LARGE SCALE GENOMIC DNA]</scope>
</reference>
<dbReference type="SUPFAM" id="SSF54791">
    <property type="entry name" value="Eukaryotic type KH-domain (KH-domain type I)"/>
    <property type="match status" value="1"/>
</dbReference>
<protein>
    <submittedName>
        <fullName evidence="5">KH domain-containing protein</fullName>
    </submittedName>
</protein>
<organism evidence="5">
    <name type="scientific">Onchocerca ochengi</name>
    <name type="common">Filarial nematode worm</name>
    <dbReference type="NCBI Taxonomy" id="42157"/>
    <lineage>
        <taxon>Eukaryota</taxon>
        <taxon>Metazoa</taxon>
        <taxon>Ecdysozoa</taxon>
        <taxon>Nematoda</taxon>
        <taxon>Chromadorea</taxon>
        <taxon>Rhabditida</taxon>
        <taxon>Spirurina</taxon>
        <taxon>Spiruromorpha</taxon>
        <taxon>Filarioidea</taxon>
        <taxon>Onchocercidae</taxon>
        <taxon>Onchocerca</taxon>
    </lineage>
</organism>
<dbReference type="InterPro" id="IPR004087">
    <property type="entry name" value="KH_dom"/>
</dbReference>
<dbReference type="GO" id="GO:0005829">
    <property type="term" value="C:cytosol"/>
    <property type="evidence" value="ECO:0007669"/>
    <property type="project" value="GOC"/>
</dbReference>
<dbReference type="WBParaSite" id="nOo.2.0.1.t04715-RA">
    <property type="protein sequence ID" value="nOo.2.0.1.t04715-RA"/>
    <property type="gene ID" value="nOo.2.0.1.g04715"/>
</dbReference>
<dbReference type="InterPro" id="IPR038260">
    <property type="entry name" value="Vps53_C_sf"/>
</dbReference>
<dbReference type="CDD" id="cd00105">
    <property type="entry name" value="KH-I"/>
    <property type="match status" value="1"/>
</dbReference>
<dbReference type="GO" id="GO:0042147">
    <property type="term" value="P:retrograde transport, endosome to Golgi"/>
    <property type="evidence" value="ECO:0007669"/>
    <property type="project" value="InterPro"/>
</dbReference>
<sequence>MDVFVAAQKKNLDSFLEECVIKIRSGAERPSRETASHAYPLPSSADMFLLLKKIIAESTKLSSNPNALLRNLVEVLRNCLRGYAHGCLTAFLPSLSSTQFSSTSILQTLMRDETAVRLTVDQQFFTCCILATADWCAETTLQLQEKLKQRVQSIDLNQEMELFYSISNNALSVLVQDVESTCDAALQTMVKKNWNGVESVGDESLYVSLIRSHLRSNVPLIRDFFIDRRKYFAHFCLKLATQLVNKFLGALFRCRPVGVAGAEQLLLDAHALKTFLLSMPTIESSINTKPPMMYTNVVIVMSEIDSPEDFVMAYVRLLPDSDSSELQKVLEMKALRRQEQTSIIQLYKSRIEVQPTAEDSCCRHSVIGDLSIRKYWRFEHEKIGTASEKESLIYGCENSSLPLLLLFKLRKELHEAIVNCEEKEIRMSKGCSKKLSFELPLFFAYVTGNDACDVLLELERKYDIKFIISEDSVYVEGSVEPNQKAIKEALSTAWKMDNFQRAIEIYELTNNSDYQFLFEVSPSEAALIQLNAKTLLHRTGVLQLKTDSNGHVCIFGNGGSVCDTYDTIVSIFRKASSKSDTAKQGFSGEPCILLMNIPSAIAQFVFSNDKRSVNALERSGRCVVEPHFNDIDAVGNIKLANALAIKTALMELIESHVGKIHKWPTPITICCGSRVSRSIPELSCRTLDECEAVLYGPTDKSLTFSVPASEASRLIGIRGANKKRIEGRTNCCISLHTEAKYGGEFPVEIIGQNVKQCEAAQRYIQNFLKETPGINKNLTGSSSSITVQSSQPFNSQLKLSHLDALSPICS</sequence>
<dbReference type="EMBL" id="UYRW01001111">
    <property type="protein sequence ID" value="VDK74187.1"/>
    <property type="molecule type" value="Genomic_DNA"/>
</dbReference>
<dbReference type="InterPro" id="IPR004088">
    <property type="entry name" value="KH_dom_type_1"/>
</dbReference>
<dbReference type="SMART" id="SM00322">
    <property type="entry name" value="KH"/>
    <property type="match status" value="1"/>
</dbReference>
<evidence type="ECO:0000256" key="1">
    <source>
        <dbReference type="PROSITE-ProRule" id="PRU00117"/>
    </source>
</evidence>
<proteinExistence type="predicted"/>
<dbReference type="PROSITE" id="PS50084">
    <property type="entry name" value="KH_TYPE_1"/>
    <property type="match status" value="1"/>
</dbReference>
<evidence type="ECO:0000313" key="5">
    <source>
        <dbReference type="WBParaSite" id="nOo.2.0.1.t04715-RA"/>
    </source>
</evidence>
<dbReference type="Proteomes" id="UP000271087">
    <property type="component" value="Unassembled WGS sequence"/>
</dbReference>
<reference evidence="5" key="1">
    <citation type="submission" date="2016-06" db="UniProtKB">
        <authorList>
            <consortium name="WormBaseParasite"/>
        </authorList>
    </citation>
    <scope>IDENTIFICATION</scope>
</reference>
<dbReference type="PANTHER" id="PTHR12820:SF0">
    <property type="entry name" value="VACUOLAR PROTEIN SORTING-ASSOCIATED PROTEIN 53 HOMOLOG"/>
    <property type="match status" value="1"/>
</dbReference>
<dbReference type="Pfam" id="PF16854">
    <property type="entry name" value="VPS53_C"/>
    <property type="match status" value="1"/>
</dbReference>
<evidence type="ECO:0000313" key="3">
    <source>
        <dbReference type="EMBL" id="VDK74187.1"/>
    </source>
</evidence>
<accession>A0A182E9K4</accession>
<dbReference type="InterPro" id="IPR031745">
    <property type="entry name" value="Vps53_C"/>
</dbReference>
<dbReference type="InterPro" id="IPR036612">
    <property type="entry name" value="KH_dom_type_1_sf"/>
</dbReference>